<reference evidence="6" key="1">
    <citation type="journal article" date="2005" name="Nature">
        <title>The map-based sequence of the rice genome.</title>
        <authorList>
            <consortium name="International rice genome sequencing project (IRGSP)"/>
            <person name="Matsumoto T."/>
            <person name="Wu J."/>
            <person name="Kanamori H."/>
            <person name="Katayose Y."/>
            <person name="Fujisawa M."/>
            <person name="Namiki N."/>
            <person name="Mizuno H."/>
            <person name="Yamamoto K."/>
            <person name="Antonio B.A."/>
            <person name="Baba T."/>
            <person name="Sakata K."/>
            <person name="Nagamura Y."/>
            <person name="Aoki H."/>
            <person name="Arikawa K."/>
            <person name="Arita K."/>
            <person name="Bito T."/>
            <person name="Chiden Y."/>
            <person name="Fujitsuka N."/>
            <person name="Fukunaka R."/>
            <person name="Hamada M."/>
            <person name="Harada C."/>
            <person name="Hayashi A."/>
            <person name="Hijishita S."/>
            <person name="Honda M."/>
            <person name="Hosokawa S."/>
            <person name="Ichikawa Y."/>
            <person name="Idonuma A."/>
            <person name="Iijima M."/>
            <person name="Ikeda M."/>
            <person name="Ikeno M."/>
            <person name="Ito K."/>
            <person name="Ito S."/>
            <person name="Ito T."/>
            <person name="Ito Y."/>
            <person name="Ito Y."/>
            <person name="Iwabuchi A."/>
            <person name="Kamiya K."/>
            <person name="Karasawa W."/>
            <person name="Kurita K."/>
            <person name="Katagiri S."/>
            <person name="Kikuta A."/>
            <person name="Kobayashi H."/>
            <person name="Kobayashi N."/>
            <person name="Machita K."/>
            <person name="Maehara T."/>
            <person name="Masukawa M."/>
            <person name="Mizubayashi T."/>
            <person name="Mukai Y."/>
            <person name="Nagasaki H."/>
            <person name="Nagata Y."/>
            <person name="Naito S."/>
            <person name="Nakashima M."/>
            <person name="Nakama Y."/>
            <person name="Nakamichi Y."/>
            <person name="Nakamura M."/>
            <person name="Meguro A."/>
            <person name="Negishi M."/>
            <person name="Ohta I."/>
            <person name="Ohta T."/>
            <person name="Okamoto M."/>
            <person name="Ono N."/>
            <person name="Saji S."/>
            <person name="Sakaguchi M."/>
            <person name="Sakai K."/>
            <person name="Shibata M."/>
            <person name="Shimokawa T."/>
            <person name="Song J."/>
            <person name="Takazaki Y."/>
            <person name="Terasawa K."/>
            <person name="Tsugane M."/>
            <person name="Tsuji K."/>
            <person name="Ueda S."/>
            <person name="Waki K."/>
            <person name="Yamagata H."/>
            <person name="Yamamoto M."/>
            <person name="Yamamoto S."/>
            <person name="Yamane H."/>
            <person name="Yoshiki S."/>
            <person name="Yoshihara R."/>
            <person name="Yukawa K."/>
            <person name="Zhong H."/>
            <person name="Yano M."/>
            <person name="Yuan Q."/>
            <person name="Ouyang S."/>
            <person name="Liu J."/>
            <person name="Jones K.M."/>
            <person name="Gansberger K."/>
            <person name="Moffat K."/>
            <person name="Hill J."/>
            <person name="Bera J."/>
            <person name="Fadrosh D."/>
            <person name="Jin S."/>
            <person name="Johri S."/>
            <person name="Kim M."/>
            <person name="Overton L."/>
            <person name="Reardon M."/>
            <person name="Tsitrin T."/>
            <person name="Vuong H."/>
            <person name="Weaver B."/>
            <person name="Ciecko A."/>
            <person name="Tallon L."/>
            <person name="Jackson J."/>
            <person name="Pai G."/>
            <person name="Aken S.V."/>
            <person name="Utterback T."/>
            <person name="Reidmuller S."/>
            <person name="Feldblyum T."/>
            <person name="Hsiao J."/>
            <person name="Zismann V."/>
            <person name="Iobst S."/>
            <person name="de Vazeille A.R."/>
            <person name="Buell C.R."/>
            <person name="Ying K."/>
            <person name="Li Y."/>
            <person name="Lu T."/>
            <person name="Huang Y."/>
            <person name="Zhao Q."/>
            <person name="Feng Q."/>
            <person name="Zhang L."/>
            <person name="Zhu J."/>
            <person name="Weng Q."/>
            <person name="Mu J."/>
            <person name="Lu Y."/>
            <person name="Fan D."/>
            <person name="Liu Y."/>
            <person name="Guan J."/>
            <person name="Zhang Y."/>
            <person name="Yu S."/>
            <person name="Liu X."/>
            <person name="Zhang Y."/>
            <person name="Hong G."/>
            <person name="Han B."/>
            <person name="Choisne N."/>
            <person name="Demange N."/>
            <person name="Orjeda G."/>
            <person name="Samain S."/>
            <person name="Cattolico L."/>
            <person name="Pelletier E."/>
            <person name="Couloux A."/>
            <person name="Segurens B."/>
            <person name="Wincker P."/>
            <person name="D'Hont A."/>
            <person name="Scarpelli C."/>
            <person name="Weissenbach J."/>
            <person name="Salanoubat M."/>
            <person name="Quetier F."/>
            <person name="Yu Y."/>
            <person name="Kim H.R."/>
            <person name="Rambo T."/>
            <person name="Currie J."/>
            <person name="Collura K."/>
            <person name="Luo M."/>
            <person name="Yang T."/>
            <person name="Ammiraju J.S.S."/>
            <person name="Engler F."/>
            <person name="Soderlund C."/>
            <person name="Wing R.A."/>
            <person name="Palmer L.E."/>
            <person name="de la Bastide M."/>
            <person name="Spiegel L."/>
            <person name="Nascimento L."/>
            <person name="Zutavern T."/>
            <person name="O'Shaughnessy A."/>
            <person name="Dike S."/>
            <person name="Dedhia N."/>
            <person name="Preston R."/>
            <person name="Balija V."/>
            <person name="McCombie W.R."/>
            <person name="Chow T."/>
            <person name="Chen H."/>
            <person name="Chung M."/>
            <person name="Chen C."/>
            <person name="Shaw J."/>
            <person name="Wu H."/>
            <person name="Hsiao K."/>
            <person name="Chao Y."/>
            <person name="Chu M."/>
            <person name="Cheng C."/>
            <person name="Hour A."/>
            <person name="Lee P."/>
            <person name="Lin S."/>
            <person name="Lin Y."/>
            <person name="Liou J."/>
            <person name="Liu S."/>
            <person name="Hsing Y."/>
            <person name="Raghuvanshi S."/>
            <person name="Mohanty A."/>
            <person name="Bharti A.K."/>
            <person name="Gaur A."/>
            <person name="Gupta V."/>
            <person name="Kumar D."/>
            <person name="Ravi V."/>
            <person name="Vij S."/>
            <person name="Kapur A."/>
            <person name="Khurana P."/>
            <person name="Khurana P."/>
            <person name="Khurana J.P."/>
            <person name="Tyagi A.K."/>
            <person name="Gaikwad K."/>
            <person name="Singh A."/>
            <person name="Dalal V."/>
            <person name="Srivastava S."/>
            <person name="Dixit A."/>
            <person name="Pal A.K."/>
            <person name="Ghazi I.A."/>
            <person name="Yadav M."/>
            <person name="Pandit A."/>
            <person name="Bhargava A."/>
            <person name="Sureshbabu K."/>
            <person name="Batra K."/>
            <person name="Sharma T.R."/>
            <person name="Mohapatra T."/>
            <person name="Singh N.K."/>
            <person name="Messing J."/>
            <person name="Nelson A.B."/>
            <person name="Fuks G."/>
            <person name="Kavchok S."/>
            <person name="Keizer G."/>
            <person name="Linton E."/>
            <person name="Llaca V."/>
            <person name="Song R."/>
            <person name="Tanyolac B."/>
            <person name="Young S."/>
            <person name="Ho-Il K."/>
            <person name="Hahn J.H."/>
            <person name="Sangsakoo G."/>
            <person name="Vanavichit A."/>
            <person name="de Mattos Luiz.A.T."/>
            <person name="Zimmer P.D."/>
            <person name="Malone G."/>
            <person name="Dellagostin O."/>
            <person name="de Oliveira A.C."/>
            <person name="Bevan M."/>
            <person name="Bancroft I."/>
            <person name="Minx P."/>
            <person name="Cordum H."/>
            <person name="Wilson R."/>
            <person name="Cheng Z."/>
            <person name="Jin W."/>
            <person name="Jiang J."/>
            <person name="Leong S.A."/>
            <person name="Iwama H."/>
            <person name="Gojobori T."/>
            <person name="Itoh T."/>
            <person name="Niimura Y."/>
            <person name="Fujii Y."/>
            <person name="Habara T."/>
            <person name="Sakai H."/>
            <person name="Sato Y."/>
            <person name="Wilson G."/>
            <person name="Kumar K."/>
            <person name="McCouch S."/>
            <person name="Juretic N."/>
            <person name="Hoen D."/>
            <person name="Wright S."/>
            <person name="Bruskiewich R."/>
            <person name="Bureau T."/>
            <person name="Miyao A."/>
            <person name="Hirochika H."/>
            <person name="Nishikawa T."/>
            <person name="Kadowaki K."/>
            <person name="Sugiura M."/>
            <person name="Burr B."/>
            <person name="Sasaki T."/>
        </authorList>
    </citation>
    <scope>NUCLEOTIDE SEQUENCE [LARGE SCALE GENOMIC DNA]</scope>
    <source>
        <strain evidence="6">cv. Nipponbare</strain>
    </source>
</reference>
<dbReference type="PROSITE" id="PS50082">
    <property type="entry name" value="WD_REPEATS_2"/>
    <property type="match status" value="3"/>
</dbReference>
<keyword evidence="1 3" id="KW-0853">WD repeat</keyword>
<dbReference type="Gene3D" id="2.130.10.10">
    <property type="entry name" value="YVTN repeat-like/Quinoprotein amine dehydrogenase"/>
    <property type="match status" value="1"/>
</dbReference>
<protein>
    <submittedName>
        <fullName evidence="5">WD domain, G-beta repeat containing protein</fullName>
    </submittedName>
</protein>
<evidence type="ECO:0000256" key="1">
    <source>
        <dbReference type="ARBA" id="ARBA00022574"/>
    </source>
</evidence>
<dbReference type="PROSITE" id="PS50294">
    <property type="entry name" value="WD_REPEATS_REGION"/>
    <property type="match status" value="2"/>
</dbReference>
<dbReference type="EMBL" id="AC092779">
    <property type="protein sequence ID" value="AAT85060.1"/>
    <property type="molecule type" value="Genomic_DNA"/>
</dbReference>
<dbReference type="InterPro" id="IPR020472">
    <property type="entry name" value="WD40_PAC1"/>
</dbReference>
<dbReference type="PANTHER" id="PTHR19857:SF8">
    <property type="entry name" value="ANGIO-ASSOCIATED MIGRATORY CELL PROTEIN"/>
    <property type="match status" value="1"/>
</dbReference>
<dbReference type="Proteomes" id="UP000000763">
    <property type="component" value="Chromosome 3"/>
</dbReference>
<feature type="repeat" description="WD" evidence="3">
    <location>
        <begin position="120"/>
        <end position="161"/>
    </location>
</feature>
<feature type="repeat" description="WD" evidence="3">
    <location>
        <begin position="204"/>
        <end position="245"/>
    </location>
</feature>
<reference evidence="6" key="2">
    <citation type="journal article" date="2008" name="Nucleic Acids Res.">
        <title>The rice annotation project database (RAP-DB): 2008 update.</title>
        <authorList>
            <consortium name="The rice annotation project (RAP)"/>
        </authorList>
    </citation>
    <scope>GENOME REANNOTATION</scope>
    <source>
        <strain evidence="6">cv. Nipponbare</strain>
    </source>
</reference>
<name>Q6AVU7_ORYSJ</name>
<dbReference type="SMART" id="SM00320">
    <property type="entry name" value="WD40"/>
    <property type="match status" value="4"/>
</dbReference>
<organism evidence="5 6">
    <name type="scientific">Oryza sativa subsp. japonica</name>
    <name type="common">Rice</name>
    <dbReference type="NCBI Taxonomy" id="39947"/>
    <lineage>
        <taxon>Eukaryota</taxon>
        <taxon>Viridiplantae</taxon>
        <taxon>Streptophyta</taxon>
        <taxon>Embryophyta</taxon>
        <taxon>Tracheophyta</taxon>
        <taxon>Spermatophyta</taxon>
        <taxon>Magnoliopsida</taxon>
        <taxon>Liliopsida</taxon>
        <taxon>Poales</taxon>
        <taxon>Poaceae</taxon>
        <taxon>BOP clade</taxon>
        <taxon>Oryzoideae</taxon>
        <taxon>Oryzeae</taxon>
        <taxon>Oryzinae</taxon>
        <taxon>Oryza</taxon>
        <taxon>Oryza sativa</taxon>
    </lineage>
</organism>
<dbReference type="PRINTS" id="PR00320">
    <property type="entry name" value="GPROTEINBRPT"/>
</dbReference>
<dbReference type="PANTHER" id="PTHR19857">
    <property type="entry name" value="MITOCHONDRIAL DIVISION PROTEIN 1-RELATED"/>
    <property type="match status" value="1"/>
</dbReference>
<gene>
    <name evidence="5" type="primary">OSJNBb0024N19.18</name>
</gene>
<dbReference type="SUPFAM" id="SSF50978">
    <property type="entry name" value="WD40 repeat-like"/>
    <property type="match status" value="1"/>
</dbReference>
<feature type="compositionally biased region" description="Acidic residues" evidence="4">
    <location>
        <begin position="13"/>
        <end position="23"/>
    </location>
</feature>
<evidence type="ECO:0000256" key="4">
    <source>
        <dbReference type="SAM" id="MobiDB-lite"/>
    </source>
</evidence>
<feature type="repeat" description="WD" evidence="3">
    <location>
        <begin position="162"/>
        <end position="203"/>
    </location>
</feature>
<evidence type="ECO:0000313" key="5">
    <source>
        <dbReference type="EMBL" id="AAT85060.1"/>
    </source>
</evidence>
<evidence type="ECO:0000256" key="3">
    <source>
        <dbReference type="PROSITE-ProRule" id="PRU00221"/>
    </source>
</evidence>
<dbReference type="Pfam" id="PF00400">
    <property type="entry name" value="WD40"/>
    <property type="match status" value="3"/>
</dbReference>
<dbReference type="InterPro" id="IPR051179">
    <property type="entry name" value="WD_repeat_multifunction"/>
</dbReference>
<proteinExistence type="predicted"/>
<accession>Q6AVU7</accession>
<sequence>MSISGEVPAGEGSDGEEVFINEEDIIHEIPIDEEDLPDRDDDEDDDGMGDMQEDDSQYAFRAHTGKLVEKNEFMIFLVLIIDEIFAVACSPTDASLVASGGKDDRGFLWKIGSAEDVLELAGHTDTVCTVAFSSDGNLLASGSFDGRINVWNTATRTLQGTLEGSGSGFEWLKWHPRGHLIIAGSEDCNLWMWNADHNAILNTFAGHSSTVTCGDFTPDGKLICTGSDDASLRIWDPRTAQSRHVVRGKLPYD</sequence>
<feature type="region of interest" description="Disordered" evidence="4">
    <location>
        <begin position="1"/>
        <end position="53"/>
    </location>
</feature>
<evidence type="ECO:0000256" key="2">
    <source>
        <dbReference type="ARBA" id="ARBA00022737"/>
    </source>
</evidence>
<dbReference type="InterPro" id="IPR036322">
    <property type="entry name" value="WD40_repeat_dom_sf"/>
</dbReference>
<dbReference type="AlphaFoldDB" id="Q6AVU7"/>
<dbReference type="InterPro" id="IPR001680">
    <property type="entry name" value="WD40_rpt"/>
</dbReference>
<evidence type="ECO:0000313" key="6">
    <source>
        <dbReference type="Proteomes" id="UP000000763"/>
    </source>
</evidence>
<dbReference type="InterPro" id="IPR015943">
    <property type="entry name" value="WD40/YVTN_repeat-like_dom_sf"/>
</dbReference>
<feature type="compositionally biased region" description="Acidic residues" evidence="4">
    <location>
        <begin position="31"/>
        <end position="53"/>
    </location>
</feature>
<keyword evidence="2" id="KW-0677">Repeat</keyword>